<organism evidence="2 3">
    <name type="scientific">Paraphaeosphaeria minitans</name>
    <dbReference type="NCBI Taxonomy" id="565426"/>
    <lineage>
        <taxon>Eukaryota</taxon>
        <taxon>Fungi</taxon>
        <taxon>Dikarya</taxon>
        <taxon>Ascomycota</taxon>
        <taxon>Pezizomycotina</taxon>
        <taxon>Dothideomycetes</taxon>
        <taxon>Pleosporomycetidae</taxon>
        <taxon>Pleosporales</taxon>
        <taxon>Massarineae</taxon>
        <taxon>Didymosphaeriaceae</taxon>
        <taxon>Paraphaeosphaeria</taxon>
    </lineage>
</organism>
<protein>
    <submittedName>
        <fullName evidence="2">Uncharacterized protein</fullName>
    </submittedName>
</protein>
<evidence type="ECO:0000256" key="1">
    <source>
        <dbReference type="SAM" id="MobiDB-lite"/>
    </source>
</evidence>
<accession>A0A9P6GCT7</accession>
<comment type="caution">
    <text evidence="2">The sequence shown here is derived from an EMBL/GenBank/DDBJ whole genome shotgun (WGS) entry which is preliminary data.</text>
</comment>
<feature type="compositionally biased region" description="Acidic residues" evidence="1">
    <location>
        <begin position="114"/>
        <end position="129"/>
    </location>
</feature>
<dbReference type="EMBL" id="WJXW01000009">
    <property type="protein sequence ID" value="KAF9733326.1"/>
    <property type="molecule type" value="Genomic_DNA"/>
</dbReference>
<reference evidence="2" key="1">
    <citation type="journal article" date="2020" name="Mol. Plant Microbe Interact.">
        <title>Genome Sequence of the Biocontrol Agent Coniothyrium minitans strain Conio (IMI 134523).</title>
        <authorList>
            <person name="Patel D."/>
            <person name="Shittu T.A."/>
            <person name="Baroncelli R."/>
            <person name="Muthumeenakshi S."/>
            <person name="Osborne T.H."/>
            <person name="Janganan T.K."/>
            <person name="Sreenivasaprasad S."/>
        </authorList>
    </citation>
    <scope>NUCLEOTIDE SEQUENCE</scope>
    <source>
        <strain evidence="2">Conio</strain>
    </source>
</reference>
<sequence length="282" mass="30847">MCDTAIKPLAKALATPATQLFLSKAKRTHDALRARTANRKGLTRWRPDLQTFYRSRFEAATAHLAPEHALHLMTLCFAYKTRAGVLAFLDSVGEGVGPVWAELLRGVVLESGGVEEEDDDDDDDNDEDATSSPGTAEGFEIPTLGIAFPKQSFLAWAMHVPVAHLTIEEVLRWPAACGLGLSREVKGEVCGRLAGGWCAGGEERGVRDFFAALCVGRSGLAWCEKPREGYGMLDVGAWVERWRGIRGGEGEGEGVLGAKRKREDSARPRVVKRVRWADEEEV</sequence>
<name>A0A9P6GCT7_9PLEO</name>
<keyword evidence="3" id="KW-1185">Reference proteome</keyword>
<dbReference type="AlphaFoldDB" id="A0A9P6GCT7"/>
<proteinExistence type="predicted"/>
<gene>
    <name evidence="2" type="ORF">PMIN01_09009</name>
</gene>
<dbReference type="OrthoDB" id="3800763at2759"/>
<evidence type="ECO:0000313" key="2">
    <source>
        <dbReference type="EMBL" id="KAF9733326.1"/>
    </source>
</evidence>
<evidence type="ECO:0000313" key="3">
    <source>
        <dbReference type="Proteomes" id="UP000756921"/>
    </source>
</evidence>
<feature type="region of interest" description="Disordered" evidence="1">
    <location>
        <begin position="114"/>
        <end position="138"/>
    </location>
</feature>
<dbReference type="Proteomes" id="UP000756921">
    <property type="component" value="Unassembled WGS sequence"/>
</dbReference>